<evidence type="ECO:0000313" key="1">
    <source>
        <dbReference type="EMBL" id="JAD29377.1"/>
    </source>
</evidence>
<dbReference type="PROSITE" id="PS51257">
    <property type="entry name" value="PROKAR_LIPOPROTEIN"/>
    <property type="match status" value="1"/>
</dbReference>
<reference evidence="1" key="1">
    <citation type="submission" date="2014-09" db="EMBL/GenBank/DDBJ databases">
        <authorList>
            <person name="Magalhaes I.L.F."/>
            <person name="Oliveira U."/>
            <person name="Santos F.R."/>
            <person name="Vidigal T.H.D.A."/>
            <person name="Brescovit A.D."/>
            <person name="Santos A.J."/>
        </authorList>
    </citation>
    <scope>NUCLEOTIDE SEQUENCE</scope>
    <source>
        <tissue evidence="1">Shoot tissue taken approximately 20 cm above the soil surface</tissue>
    </source>
</reference>
<protein>
    <submittedName>
        <fullName evidence="1">Uncharacterized protein</fullName>
    </submittedName>
</protein>
<sequence>MDILRFGWPFVLLLVSHVWILVLPCFSFIATAGSCEDWLYLVRFRGAG</sequence>
<dbReference type="AlphaFoldDB" id="A0A0A8Z3F0"/>
<proteinExistence type="predicted"/>
<accession>A0A0A8Z3F0</accession>
<name>A0A0A8Z3F0_ARUDO</name>
<reference evidence="1" key="2">
    <citation type="journal article" date="2015" name="Data Brief">
        <title>Shoot transcriptome of the giant reed, Arundo donax.</title>
        <authorList>
            <person name="Barrero R.A."/>
            <person name="Guerrero F.D."/>
            <person name="Moolhuijzen P."/>
            <person name="Goolsby J.A."/>
            <person name="Tidwell J."/>
            <person name="Bellgard S.E."/>
            <person name="Bellgard M.I."/>
        </authorList>
    </citation>
    <scope>NUCLEOTIDE SEQUENCE</scope>
    <source>
        <tissue evidence="1">Shoot tissue taken approximately 20 cm above the soil surface</tissue>
    </source>
</reference>
<organism evidence="1">
    <name type="scientific">Arundo donax</name>
    <name type="common">Giant reed</name>
    <name type="synonym">Donax arundinaceus</name>
    <dbReference type="NCBI Taxonomy" id="35708"/>
    <lineage>
        <taxon>Eukaryota</taxon>
        <taxon>Viridiplantae</taxon>
        <taxon>Streptophyta</taxon>
        <taxon>Embryophyta</taxon>
        <taxon>Tracheophyta</taxon>
        <taxon>Spermatophyta</taxon>
        <taxon>Magnoliopsida</taxon>
        <taxon>Liliopsida</taxon>
        <taxon>Poales</taxon>
        <taxon>Poaceae</taxon>
        <taxon>PACMAD clade</taxon>
        <taxon>Arundinoideae</taxon>
        <taxon>Arundineae</taxon>
        <taxon>Arundo</taxon>
    </lineage>
</organism>
<dbReference type="EMBL" id="GBRH01268518">
    <property type="protein sequence ID" value="JAD29377.1"/>
    <property type="molecule type" value="Transcribed_RNA"/>
</dbReference>